<comment type="function">
    <text evidence="5">Negative regulator of class I heat shock genes (grpE-dnaK-dnaJ and groELS operons). Prevents heat-shock induction of these operons.</text>
</comment>
<keyword evidence="9" id="KW-1185">Reference proteome</keyword>
<feature type="domain" description="Heat-inducible transcription repressor HrcA C-terminal" evidence="6">
    <location>
        <begin position="107"/>
        <end position="325"/>
    </location>
</feature>
<dbReference type="Gene3D" id="3.30.450.40">
    <property type="match status" value="1"/>
</dbReference>
<dbReference type="Pfam" id="PF01628">
    <property type="entry name" value="HrcA"/>
    <property type="match status" value="1"/>
</dbReference>
<name>A0A1Y6BE30_9NEIS</name>
<feature type="domain" description="Winged helix-turn-helix transcription repressor HrcA DNA-binding" evidence="7">
    <location>
        <begin position="5"/>
        <end position="76"/>
    </location>
</feature>
<dbReference type="HAMAP" id="MF_00081">
    <property type="entry name" value="HrcA"/>
    <property type="match status" value="1"/>
</dbReference>
<dbReference type="InterPro" id="IPR002571">
    <property type="entry name" value="HrcA"/>
</dbReference>
<evidence type="ECO:0000256" key="5">
    <source>
        <dbReference type="HAMAP-Rule" id="MF_00081"/>
    </source>
</evidence>
<protein>
    <recommendedName>
        <fullName evidence="5">Heat-inducible transcription repressor HrcA</fullName>
    </recommendedName>
</protein>
<evidence type="ECO:0000313" key="8">
    <source>
        <dbReference type="EMBL" id="SMF06640.1"/>
    </source>
</evidence>
<dbReference type="Gene3D" id="3.30.390.60">
    <property type="entry name" value="Heat-inducible transcription repressor hrca homolog, domain 3"/>
    <property type="match status" value="1"/>
</dbReference>
<dbReference type="InterPro" id="IPR036388">
    <property type="entry name" value="WH-like_DNA-bd_sf"/>
</dbReference>
<dbReference type="NCBIfam" id="TIGR00331">
    <property type="entry name" value="hrcA"/>
    <property type="match status" value="1"/>
</dbReference>
<dbReference type="InterPro" id="IPR021153">
    <property type="entry name" value="HrcA_C"/>
</dbReference>
<dbReference type="GO" id="GO:0003677">
    <property type="term" value="F:DNA binding"/>
    <property type="evidence" value="ECO:0007669"/>
    <property type="project" value="InterPro"/>
</dbReference>
<evidence type="ECO:0000256" key="2">
    <source>
        <dbReference type="ARBA" id="ARBA00023015"/>
    </source>
</evidence>
<proteinExistence type="inferred from homology"/>
<dbReference type="InterPro" id="IPR036390">
    <property type="entry name" value="WH_DNA-bd_sf"/>
</dbReference>
<dbReference type="EMBL" id="FXAG01000004">
    <property type="protein sequence ID" value="SMF06640.1"/>
    <property type="molecule type" value="Genomic_DNA"/>
</dbReference>
<dbReference type="InterPro" id="IPR029016">
    <property type="entry name" value="GAF-like_dom_sf"/>
</dbReference>
<keyword evidence="3 5" id="KW-0346">Stress response</keyword>
<keyword evidence="1 5" id="KW-0678">Repressor</keyword>
<evidence type="ECO:0000259" key="7">
    <source>
        <dbReference type="Pfam" id="PF03444"/>
    </source>
</evidence>
<sequence length="342" mass="37431">MIGMLNERAQRLLKALVERYIADGQPVGSRTLAMVAGLDLSPASIRNVLADLEEMGLIASPHTSAGRVPTAKGYRLFVDRMLTIRPLEEGTLHELEHSLQPDSPQRIAQSASLLLSDLTHFAGVVITPQRLDVAFRQVEFLRLSERRILLILVTMDGDVQNHLLNPSRDYSPTELIEAANFLNQHYAGQGLSSIAQRMESELHQLKGDITELMAAAIRFGQSAMSDVPASVVIAGGTNLLNVSDLSDDLTRLRELFETFERKTELLELLNQSRNAQGVNIFIGEESGVVTLGECSIVTAPYCINGQVVGTLGVVGPTRMAYERVIPIVDITSRLVSSALSYQ</sequence>
<dbReference type="Proteomes" id="UP000192920">
    <property type="component" value="Unassembled WGS sequence"/>
</dbReference>
<dbReference type="Pfam" id="PF03444">
    <property type="entry name" value="WHD_HrcA"/>
    <property type="match status" value="1"/>
</dbReference>
<dbReference type="AlphaFoldDB" id="A0A1Y6BE30"/>
<evidence type="ECO:0000256" key="3">
    <source>
        <dbReference type="ARBA" id="ARBA00023016"/>
    </source>
</evidence>
<evidence type="ECO:0000313" key="9">
    <source>
        <dbReference type="Proteomes" id="UP000192920"/>
    </source>
</evidence>
<accession>A0A1Y6BE30</accession>
<dbReference type="PANTHER" id="PTHR34824">
    <property type="entry name" value="HEAT-INDUCIBLE TRANSCRIPTION REPRESSOR HRCA"/>
    <property type="match status" value="1"/>
</dbReference>
<keyword evidence="4 5" id="KW-0804">Transcription</keyword>
<dbReference type="PIRSF" id="PIRSF005485">
    <property type="entry name" value="HrcA"/>
    <property type="match status" value="1"/>
</dbReference>
<dbReference type="STRING" id="1123014.SAMN02745746_01036"/>
<gene>
    <name evidence="5" type="primary">hrcA</name>
    <name evidence="8" type="ORF">SAMN02745746_01036</name>
</gene>
<dbReference type="Gene3D" id="1.10.10.10">
    <property type="entry name" value="Winged helix-like DNA-binding domain superfamily/Winged helix DNA-binding domain"/>
    <property type="match status" value="1"/>
</dbReference>
<evidence type="ECO:0000256" key="1">
    <source>
        <dbReference type="ARBA" id="ARBA00022491"/>
    </source>
</evidence>
<dbReference type="SUPFAM" id="SSF46785">
    <property type="entry name" value="Winged helix' DNA-binding domain"/>
    <property type="match status" value="1"/>
</dbReference>
<dbReference type="InterPro" id="IPR023120">
    <property type="entry name" value="WHTH_transcript_rep_HrcA_IDD"/>
</dbReference>
<dbReference type="GO" id="GO:0045892">
    <property type="term" value="P:negative regulation of DNA-templated transcription"/>
    <property type="evidence" value="ECO:0007669"/>
    <property type="project" value="UniProtKB-UniRule"/>
</dbReference>
<evidence type="ECO:0000256" key="4">
    <source>
        <dbReference type="ARBA" id="ARBA00023163"/>
    </source>
</evidence>
<keyword evidence="2 5" id="KW-0805">Transcription regulation</keyword>
<dbReference type="SUPFAM" id="SSF55781">
    <property type="entry name" value="GAF domain-like"/>
    <property type="match status" value="1"/>
</dbReference>
<dbReference type="PANTHER" id="PTHR34824:SF1">
    <property type="entry name" value="HEAT-INDUCIBLE TRANSCRIPTION REPRESSOR HRCA"/>
    <property type="match status" value="1"/>
</dbReference>
<reference evidence="9" key="1">
    <citation type="submission" date="2017-04" db="EMBL/GenBank/DDBJ databases">
        <authorList>
            <person name="Varghese N."/>
            <person name="Submissions S."/>
        </authorList>
    </citation>
    <scope>NUCLEOTIDE SEQUENCE [LARGE SCALE GENOMIC DNA]</scope>
    <source>
        <strain evidence="9">DSM 22618</strain>
    </source>
</reference>
<dbReference type="InterPro" id="IPR005104">
    <property type="entry name" value="WHTH_HrcA_DNA-bd"/>
</dbReference>
<evidence type="ECO:0000259" key="6">
    <source>
        <dbReference type="Pfam" id="PF01628"/>
    </source>
</evidence>
<comment type="similarity">
    <text evidence="5">Belongs to the HrcA family.</text>
</comment>
<organism evidence="8 9">
    <name type="scientific">Pseudogulbenkiania subflava DSM 22618</name>
    <dbReference type="NCBI Taxonomy" id="1123014"/>
    <lineage>
        <taxon>Bacteria</taxon>
        <taxon>Pseudomonadati</taxon>
        <taxon>Pseudomonadota</taxon>
        <taxon>Betaproteobacteria</taxon>
        <taxon>Neisseriales</taxon>
        <taxon>Chromobacteriaceae</taxon>
        <taxon>Pseudogulbenkiania</taxon>
    </lineage>
</organism>